<keyword evidence="1" id="KW-0732">Signal</keyword>
<evidence type="ECO:0000313" key="2">
    <source>
        <dbReference type="EMBL" id="RVU13818.1"/>
    </source>
</evidence>
<dbReference type="OrthoDB" id="8218312at2"/>
<sequence length="211" mass="23364">MARPRRSRPRIDLAAALIAGLISGPALAATPDTTDLREVRVGMPIAELPMAGFDHLTCRGPQPREIASWQDWRTCPADERGQRTIGFRYDDARKGTKVAGHPALLSLRVGEDARVDGLEIETDPKAPMFLRKKGFLLGLQARAHWGDEGWTCETRTPSGDESPIGDTFVKEVCRKALPHRTVTVLRELYRPIGQELRAFVSRTRISIAGTD</sequence>
<accession>A0A3S2W4Y1</accession>
<keyword evidence="3" id="KW-1185">Reference proteome</keyword>
<gene>
    <name evidence="2" type="ORF">EOE48_26025</name>
</gene>
<feature type="chain" id="PRO_5018602228" evidence="1">
    <location>
        <begin position="29"/>
        <end position="211"/>
    </location>
</feature>
<organism evidence="2 3">
    <name type="scientific">Methylobacterium oryzihabitans</name>
    <dbReference type="NCBI Taxonomy" id="2499852"/>
    <lineage>
        <taxon>Bacteria</taxon>
        <taxon>Pseudomonadati</taxon>
        <taxon>Pseudomonadota</taxon>
        <taxon>Alphaproteobacteria</taxon>
        <taxon>Hyphomicrobiales</taxon>
        <taxon>Methylobacteriaceae</taxon>
        <taxon>Methylobacterium</taxon>
    </lineage>
</organism>
<name>A0A3S2W4Y1_9HYPH</name>
<evidence type="ECO:0000256" key="1">
    <source>
        <dbReference type="SAM" id="SignalP"/>
    </source>
</evidence>
<dbReference type="EMBL" id="SACP01000041">
    <property type="protein sequence ID" value="RVU13818.1"/>
    <property type="molecule type" value="Genomic_DNA"/>
</dbReference>
<evidence type="ECO:0000313" key="3">
    <source>
        <dbReference type="Proteomes" id="UP000286997"/>
    </source>
</evidence>
<reference evidence="2 3" key="1">
    <citation type="submission" date="2019-01" db="EMBL/GenBank/DDBJ databases">
        <authorList>
            <person name="Chen W.-M."/>
        </authorList>
    </citation>
    <scope>NUCLEOTIDE SEQUENCE [LARGE SCALE GENOMIC DNA]</scope>
    <source>
        <strain evidence="2 3">TER-1</strain>
    </source>
</reference>
<dbReference type="AlphaFoldDB" id="A0A3S2W4Y1"/>
<protein>
    <submittedName>
        <fullName evidence="2">Uncharacterized protein</fullName>
    </submittedName>
</protein>
<dbReference type="RefSeq" id="WP_127733792.1">
    <property type="nucleotide sequence ID" value="NZ_SACP01000041.1"/>
</dbReference>
<feature type="signal peptide" evidence="1">
    <location>
        <begin position="1"/>
        <end position="28"/>
    </location>
</feature>
<comment type="caution">
    <text evidence="2">The sequence shown here is derived from an EMBL/GenBank/DDBJ whole genome shotgun (WGS) entry which is preliminary data.</text>
</comment>
<proteinExistence type="predicted"/>
<dbReference type="Proteomes" id="UP000286997">
    <property type="component" value="Unassembled WGS sequence"/>
</dbReference>